<dbReference type="OrthoDB" id="5592268at2759"/>
<evidence type="ECO:0000256" key="1">
    <source>
        <dbReference type="SAM" id="MobiDB-lite"/>
    </source>
</evidence>
<protein>
    <submittedName>
        <fullName evidence="2">Uncharacterized protein</fullName>
    </submittedName>
</protein>
<sequence length="104" mass="12070">MRTSTYRTIGRTPAEMVYGCKLMTPEVWGSSQPKSQELVDPESFVSRKVSNKERMFSESKSREENVKRKSKNKYDQSVRERNFNSGELVLRSVNRRIHPMGPAN</sequence>
<reference evidence="3" key="1">
    <citation type="submission" date="2017-01" db="EMBL/GenBank/DDBJ databases">
        <authorList>
            <person name="Wang Y."/>
            <person name="White M."/>
            <person name="Kvist S."/>
            <person name="Moncalvo J.-M."/>
        </authorList>
    </citation>
    <scope>NUCLEOTIDE SEQUENCE [LARGE SCALE GENOMIC DNA]</scope>
    <source>
        <strain evidence="3">ID-206-W2</strain>
    </source>
</reference>
<dbReference type="EMBL" id="LSSM01001313">
    <property type="protein sequence ID" value="OMJ26859.1"/>
    <property type="molecule type" value="Genomic_DNA"/>
</dbReference>
<name>A0A1R1YIW1_9FUNG</name>
<evidence type="ECO:0000313" key="3">
    <source>
        <dbReference type="Proteomes" id="UP000187429"/>
    </source>
</evidence>
<evidence type="ECO:0000313" key="2">
    <source>
        <dbReference type="EMBL" id="OMJ26859.1"/>
    </source>
</evidence>
<organism evidence="2 3">
    <name type="scientific">Smittium culicis</name>
    <dbReference type="NCBI Taxonomy" id="133412"/>
    <lineage>
        <taxon>Eukaryota</taxon>
        <taxon>Fungi</taxon>
        <taxon>Fungi incertae sedis</taxon>
        <taxon>Zoopagomycota</taxon>
        <taxon>Kickxellomycotina</taxon>
        <taxon>Harpellomycetes</taxon>
        <taxon>Harpellales</taxon>
        <taxon>Legeriomycetaceae</taxon>
        <taxon>Smittium</taxon>
    </lineage>
</organism>
<feature type="region of interest" description="Disordered" evidence="1">
    <location>
        <begin position="29"/>
        <end position="80"/>
    </location>
</feature>
<dbReference type="AlphaFoldDB" id="A0A1R1YIW1"/>
<feature type="compositionally biased region" description="Basic and acidic residues" evidence="1">
    <location>
        <begin position="50"/>
        <end position="80"/>
    </location>
</feature>
<comment type="caution">
    <text evidence="2">The sequence shown here is derived from an EMBL/GenBank/DDBJ whole genome shotgun (WGS) entry which is preliminary data.</text>
</comment>
<keyword evidence="3" id="KW-1185">Reference proteome</keyword>
<accession>A0A1R1YIW1</accession>
<dbReference type="Proteomes" id="UP000187429">
    <property type="component" value="Unassembled WGS sequence"/>
</dbReference>
<proteinExistence type="predicted"/>
<gene>
    <name evidence="2" type="ORF">AYI69_g3724</name>
</gene>